<evidence type="ECO:0000313" key="8">
    <source>
        <dbReference type="EMBL" id="KAI1710586.1"/>
    </source>
</evidence>
<dbReference type="Proteomes" id="UP001201812">
    <property type="component" value="Unassembled WGS sequence"/>
</dbReference>
<dbReference type="GO" id="GO:0005546">
    <property type="term" value="F:phosphatidylinositol-4,5-bisphosphate binding"/>
    <property type="evidence" value="ECO:0007669"/>
    <property type="project" value="TreeGrafter"/>
</dbReference>
<evidence type="ECO:0000256" key="4">
    <source>
        <dbReference type="ARBA" id="ARBA00023054"/>
    </source>
</evidence>
<dbReference type="GO" id="GO:0000145">
    <property type="term" value="C:exocyst"/>
    <property type="evidence" value="ECO:0007669"/>
    <property type="project" value="InterPro"/>
</dbReference>
<dbReference type="InterPro" id="IPR019160">
    <property type="entry name" value="Sec3_CC"/>
</dbReference>
<reference evidence="8" key="1">
    <citation type="submission" date="2022-01" db="EMBL/GenBank/DDBJ databases">
        <title>Genome Sequence Resource for Two Populations of Ditylenchus destructor, the Migratory Endoparasitic Phytonematode.</title>
        <authorList>
            <person name="Zhang H."/>
            <person name="Lin R."/>
            <person name="Xie B."/>
        </authorList>
    </citation>
    <scope>NUCLEOTIDE SEQUENCE</scope>
    <source>
        <strain evidence="8">BazhouSP</strain>
    </source>
</reference>
<accession>A0AAD4R5A8</accession>
<dbReference type="CDD" id="cd14683">
    <property type="entry name" value="PH-EXOC1"/>
    <property type="match status" value="1"/>
</dbReference>
<organism evidence="8 9">
    <name type="scientific">Ditylenchus destructor</name>
    <dbReference type="NCBI Taxonomy" id="166010"/>
    <lineage>
        <taxon>Eukaryota</taxon>
        <taxon>Metazoa</taxon>
        <taxon>Ecdysozoa</taxon>
        <taxon>Nematoda</taxon>
        <taxon>Chromadorea</taxon>
        <taxon>Rhabditida</taxon>
        <taxon>Tylenchina</taxon>
        <taxon>Tylenchomorpha</taxon>
        <taxon>Sphaerularioidea</taxon>
        <taxon>Anguinidae</taxon>
        <taxon>Anguininae</taxon>
        <taxon>Ditylenchus</taxon>
    </lineage>
</organism>
<dbReference type="AlphaFoldDB" id="A0AAD4R5A8"/>
<evidence type="ECO:0000256" key="2">
    <source>
        <dbReference type="ARBA" id="ARBA00022448"/>
    </source>
</evidence>
<dbReference type="SMART" id="SM01313">
    <property type="entry name" value="Sec3-PIP2_bind"/>
    <property type="match status" value="1"/>
</dbReference>
<feature type="region of interest" description="Disordered" evidence="6">
    <location>
        <begin position="282"/>
        <end position="301"/>
    </location>
</feature>
<evidence type="ECO:0000256" key="1">
    <source>
        <dbReference type="ARBA" id="ARBA00006518"/>
    </source>
</evidence>
<evidence type="ECO:0000256" key="5">
    <source>
        <dbReference type="SAM" id="Coils"/>
    </source>
</evidence>
<evidence type="ECO:0000256" key="6">
    <source>
        <dbReference type="SAM" id="MobiDB-lite"/>
    </source>
</evidence>
<feature type="coiled-coil region" evidence="5">
    <location>
        <begin position="358"/>
        <end position="385"/>
    </location>
</feature>
<dbReference type="GO" id="GO:0006893">
    <property type="term" value="P:Golgi to plasma membrane transport"/>
    <property type="evidence" value="ECO:0007669"/>
    <property type="project" value="TreeGrafter"/>
</dbReference>
<dbReference type="GO" id="GO:0005886">
    <property type="term" value="C:plasma membrane"/>
    <property type="evidence" value="ECO:0007669"/>
    <property type="project" value="TreeGrafter"/>
</dbReference>
<evidence type="ECO:0000259" key="7">
    <source>
        <dbReference type="SMART" id="SM01313"/>
    </source>
</evidence>
<keyword evidence="9" id="KW-1185">Reference proteome</keyword>
<dbReference type="Pfam" id="PF20654">
    <property type="entry name" value="Sec3_C-term"/>
    <property type="match status" value="1"/>
</dbReference>
<dbReference type="GO" id="GO:0006887">
    <property type="term" value="P:exocytosis"/>
    <property type="evidence" value="ECO:0007669"/>
    <property type="project" value="UniProtKB-KW"/>
</dbReference>
<sequence>MSTCTDKCYSNGASRAMIKDAEALCNAVNGREFKCVDNPSTVTAEMLHQCSPSNYFGSDLCNYFRECLNNAVHRLCNDANLDAVNAFSSFLYHGIPNYARVFVQFETLILKRIKRKTNLGHLSTNALMTAEIRSNLQKLVFQPEAERLVAVANLKQDHGSMTPAKKKKKEVFVCLVVTIEQPVMVKLYFVKRSEKDDQLRKKEQYALRDIRVVDGINPRKATPEFNITVAEKQFQLSAGSQDEKEIFIRQLYKLANSYLPVQKPDFINLSLPVETFVAPSVTSSLGQNGREGDANGNGADLADYQPITAKEEADFRRLLAKSNLEVGKARQFATVLNEQLMKLDGANIESIMGSEQHVTDLINLIDEAVEEATRIEKQLDEYDTTLSFVRDSVELIEEKDSLGHIERTNTRRLMQELSDFIYLMDTMNDNHINVLKSADLSDTRSINLAGQAANALSMFLSKAAKTELTPMGAYQERLEAMNKITADFVDRLYSHTSAIFDNMEAMLEQQNLGEIILQKHSQRHHALLPFRDLIFWLKLARPNVYQNVLERYKASAGDLYRKEFERFFAELTHRSNRLWADVKNSATQNSHNADKNAAMFKEYANLLDTAIAECRSVVESEQKFCTRFFHLNSELLASLETQSTGSGDSGSLLGAGGKSLDRQINDNIKAVIGPIFEQVPSHIQKFAAHCKEQHPLVIISMFVVLTKRLNAYQDTSSYFSVLYGSILVGIKRLFDDQMKAMEMTLSHIRIPKRTRVGILETISRFKSWVHASDVIFAQSERRGDLDRWIEKLTDAVIQGINMAAESPNSKYPPPVVRLENLHHLYSTLSELKIPCLDSRRKEVKKQYQENIQVYVREYMGRPLEQVHIFFEQIERAIRQGRKPEEIGYEQQFSRMALKHVISKYPAKEVKRGLDNLYRKVEKHLCNDSPLLQVVWRDMQDEFLKQMKHYQQLLGQCYPAPKIDLEVSIQDVLQFFSEIAQQH</sequence>
<keyword evidence="2" id="KW-0813">Transport</keyword>
<dbReference type="PANTHER" id="PTHR16092">
    <property type="entry name" value="SEC3/SYNTAXIN-RELATED"/>
    <property type="match status" value="1"/>
</dbReference>
<evidence type="ECO:0000256" key="3">
    <source>
        <dbReference type="ARBA" id="ARBA00022483"/>
    </source>
</evidence>
<dbReference type="Pfam" id="PF15277">
    <property type="entry name" value="Sec3-PIP2_bind"/>
    <property type="match status" value="1"/>
</dbReference>
<comment type="caution">
    <text evidence="8">The sequence shown here is derived from an EMBL/GenBank/DDBJ whole genome shotgun (WGS) entry which is preliminary data.</text>
</comment>
<keyword evidence="4 5" id="KW-0175">Coiled coil</keyword>
<gene>
    <name evidence="8" type="ORF">DdX_10646</name>
</gene>
<dbReference type="EMBL" id="JAKKPZ010000025">
    <property type="protein sequence ID" value="KAI1710586.1"/>
    <property type="molecule type" value="Genomic_DNA"/>
</dbReference>
<dbReference type="InterPro" id="IPR028258">
    <property type="entry name" value="Sec3-PIP2_bind"/>
</dbReference>
<comment type="similarity">
    <text evidence="1">Belongs to the SEC3 family.</text>
</comment>
<dbReference type="Pfam" id="PF09763">
    <property type="entry name" value="Sec3_CC"/>
    <property type="match status" value="1"/>
</dbReference>
<feature type="domain" description="Exocyst complex component Sec3 PIP2-binding N-terminal" evidence="7">
    <location>
        <begin position="166"/>
        <end position="258"/>
    </location>
</feature>
<dbReference type="Gene3D" id="2.30.29.90">
    <property type="match status" value="1"/>
</dbReference>
<dbReference type="InterPro" id="IPR048628">
    <property type="entry name" value="Sec3_C"/>
</dbReference>
<protein>
    <submittedName>
        <fullName evidence="8">Exocyst complex component sec3 domain-containing protein</fullName>
    </submittedName>
</protein>
<dbReference type="PANTHER" id="PTHR16092:SF14">
    <property type="entry name" value="EXOCYST COMPLEX COMPONENT 1 ISOFORM X1"/>
    <property type="match status" value="1"/>
</dbReference>
<name>A0AAD4R5A8_9BILA</name>
<proteinExistence type="inferred from homology"/>
<evidence type="ECO:0000313" key="9">
    <source>
        <dbReference type="Proteomes" id="UP001201812"/>
    </source>
</evidence>
<keyword evidence="3" id="KW-0268">Exocytosis</keyword>